<accession>D2T1T1</accession>
<dbReference type="NCBIfam" id="NF033938">
    <property type="entry name" value="porH_2"/>
    <property type="match status" value="1"/>
</dbReference>
<evidence type="ECO:0000313" key="1">
    <source>
        <dbReference type="EMBL" id="CAX62445.1"/>
    </source>
</evidence>
<protein>
    <submittedName>
        <fullName evidence="1">Cation-specific porin</fullName>
    </submittedName>
</protein>
<organism evidence="1">
    <name type="scientific">Corynebacterium callunae</name>
    <dbReference type="NCBI Taxonomy" id="1721"/>
    <lineage>
        <taxon>Bacteria</taxon>
        <taxon>Bacillati</taxon>
        <taxon>Actinomycetota</taxon>
        <taxon>Actinomycetes</taxon>
        <taxon>Mycobacteriales</taxon>
        <taxon>Corynebacteriaceae</taxon>
        <taxon>Corynebacterium</taxon>
    </lineage>
</organism>
<proteinExistence type="predicted"/>
<dbReference type="TCDB" id="1.B.59.1.3">
    <property type="family name" value="the outer membrane porin, porh (porh) family"/>
</dbReference>
<gene>
    <name evidence="1" type="primary">porH</name>
</gene>
<dbReference type="AlphaFoldDB" id="D2T1T1"/>
<reference evidence="1" key="1">
    <citation type="journal article" date="2010" name="J. Bacteriol.">
        <title>Reconstitution Experiments and Gene Deletions Reveal the Existence of Two-Component Major Cell Wall Channels in the Genus Corynebacterium.</title>
        <authorList>
            <person name="Barth E."/>
            <person name="Barcel. M.A."/>
            <person name="Klaeckta C."/>
            <person name="Benz R."/>
        </authorList>
    </citation>
    <scope>NUCLEOTIDE SEQUENCE</scope>
    <source>
        <strain evidence="1">ATCC 15991</strain>
    </source>
</reference>
<name>D2T1T1_9CORY</name>
<dbReference type="EMBL" id="FN257303">
    <property type="protein sequence ID" value="CAX62445.1"/>
    <property type="molecule type" value="Genomic_DNA"/>
</dbReference>
<sequence length="57" mass="5963">MDLSLLADNLDDYSTFGGNIGTALTMIPDLLKGIIAFFENFGDNADATSAAFEGLSS</sequence>